<dbReference type="GO" id="GO:0000155">
    <property type="term" value="F:phosphorelay sensor kinase activity"/>
    <property type="evidence" value="ECO:0007669"/>
    <property type="project" value="InterPro"/>
</dbReference>
<dbReference type="PANTHER" id="PTHR34220">
    <property type="entry name" value="SENSOR HISTIDINE KINASE YPDA"/>
    <property type="match status" value="1"/>
</dbReference>
<comment type="caution">
    <text evidence="3">The sequence shown here is derived from an EMBL/GenBank/DDBJ whole genome shotgun (WGS) entry which is preliminary data.</text>
</comment>
<dbReference type="SUPFAM" id="SSF55874">
    <property type="entry name" value="ATPase domain of HSP90 chaperone/DNA topoisomerase II/histidine kinase"/>
    <property type="match status" value="1"/>
</dbReference>
<dbReference type="EMBL" id="BMYD01000004">
    <property type="protein sequence ID" value="GHA86277.1"/>
    <property type="molecule type" value="Genomic_DNA"/>
</dbReference>
<gene>
    <name evidence="3" type="ORF">GCM10007067_25410</name>
</gene>
<evidence type="ECO:0000259" key="2">
    <source>
        <dbReference type="Pfam" id="PF06580"/>
    </source>
</evidence>
<reference evidence="3" key="2">
    <citation type="submission" date="2020-09" db="EMBL/GenBank/DDBJ databases">
        <authorList>
            <person name="Sun Q."/>
            <person name="Kim S."/>
        </authorList>
    </citation>
    <scope>NUCLEOTIDE SEQUENCE</scope>
    <source>
        <strain evidence="3">KCTC 23077</strain>
    </source>
</reference>
<protein>
    <recommendedName>
        <fullName evidence="2">Signal transduction histidine kinase internal region domain-containing protein</fullName>
    </recommendedName>
</protein>
<dbReference type="AlphaFoldDB" id="A0A918T220"/>
<dbReference type="PANTHER" id="PTHR34220:SF9">
    <property type="entry name" value="SIGNAL TRANSDUCTION HISTIDINE KINASE INTERNAL REGION DOMAIN-CONTAINING PROTEIN"/>
    <property type="match status" value="1"/>
</dbReference>
<evidence type="ECO:0000256" key="1">
    <source>
        <dbReference type="SAM" id="Phobius"/>
    </source>
</evidence>
<accession>A0A918T220</accession>
<feature type="transmembrane region" description="Helical" evidence="1">
    <location>
        <begin position="139"/>
        <end position="160"/>
    </location>
</feature>
<keyword evidence="1" id="KW-0812">Transmembrane</keyword>
<proteinExistence type="predicted"/>
<keyword evidence="1" id="KW-1133">Transmembrane helix</keyword>
<feature type="transmembrane region" description="Helical" evidence="1">
    <location>
        <begin position="94"/>
        <end position="119"/>
    </location>
</feature>
<organism evidence="3 4">
    <name type="scientific">Cognatilysobacter bugurensis</name>
    <dbReference type="NCBI Taxonomy" id="543356"/>
    <lineage>
        <taxon>Bacteria</taxon>
        <taxon>Pseudomonadati</taxon>
        <taxon>Pseudomonadota</taxon>
        <taxon>Gammaproteobacteria</taxon>
        <taxon>Lysobacterales</taxon>
        <taxon>Lysobacteraceae</taxon>
        <taxon>Cognatilysobacter</taxon>
    </lineage>
</organism>
<dbReference type="Gene3D" id="3.30.565.10">
    <property type="entry name" value="Histidine kinase-like ATPase, C-terminal domain"/>
    <property type="match status" value="1"/>
</dbReference>
<reference evidence="3" key="1">
    <citation type="journal article" date="2014" name="Int. J. Syst. Evol. Microbiol.">
        <title>Complete genome sequence of Corynebacterium casei LMG S-19264T (=DSM 44701T), isolated from a smear-ripened cheese.</title>
        <authorList>
            <consortium name="US DOE Joint Genome Institute (JGI-PGF)"/>
            <person name="Walter F."/>
            <person name="Albersmeier A."/>
            <person name="Kalinowski J."/>
            <person name="Ruckert C."/>
        </authorList>
    </citation>
    <scope>NUCLEOTIDE SEQUENCE</scope>
    <source>
        <strain evidence="3">KCTC 23077</strain>
    </source>
</reference>
<dbReference type="Proteomes" id="UP000646426">
    <property type="component" value="Unassembled WGS sequence"/>
</dbReference>
<evidence type="ECO:0000313" key="3">
    <source>
        <dbReference type="EMBL" id="GHA86277.1"/>
    </source>
</evidence>
<dbReference type="GO" id="GO:0016020">
    <property type="term" value="C:membrane"/>
    <property type="evidence" value="ECO:0007669"/>
    <property type="project" value="InterPro"/>
</dbReference>
<dbReference type="Pfam" id="PF06580">
    <property type="entry name" value="His_kinase"/>
    <property type="match status" value="1"/>
</dbReference>
<name>A0A918T220_9GAMM</name>
<evidence type="ECO:0000313" key="4">
    <source>
        <dbReference type="Proteomes" id="UP000646426"/>
    </source>
</evidence>
<feature type="domain" description="Signal transduction histidine kinase internal region" evidence="2">
    <location>
        <begin position="183"/>
        <end position="262"/>
    </location>
</feature>
<dbReference type="InterPro" id="IPR010559">
    <property type="entry name" value="Sig_transdc_His_kin_internal"/>
</dbReference>
<dbReference type="InterPro" id="IPR036890">
    <property type="entry name" value="HATPase_C_sf"/>
</dbReference>
<keyword evidence="4" id="KW-1185">Reference proteome</keyword>
<keyword evidence="1" id="KW-0472">Membrane</keyword>
<sequence length="373" mass="41777">MALQEPLPDSPMSMLAMRQTAPMSTRRFLLVAAAFWLLFGLVAGIQVWISMLTHGHDPVLVLGYHVMVWWVWLAPTALIISLARRMPVAPPRLLPILGHGLAATAIGLLHSLYSLGLMLWLRPYDRMTAPLSDIQLSNVLAPILLEWVLYLLVLGAVLAVDYGRRSREHAVEAAELRRSLTDARLHALELQIQPHFLFNTLNAISGLVRVSRKDEAIRMIAGLADLLRYSLDHAGRQRVALGEEVEMLTRYLEIQQTRFPDRMSFSVTVDAALRQAAVPILILQPLAENAVRHGVDRSGSMNHVEVRARQVDDRLELEVRNRGTIASPVVEGIGLRNTRERLRALYGNDARFELTQSGEHVLALLDLPLDQRA</sequence>
<feature type="transmembrane region" description="Helical" evidence="1">
    <location>
        <begin position="60"/>
        <end position="82"/>
    </location>
</feature>
<dbReference type="InterPro" id="IPR050640">
    <property type="entry name" value="Bact_2-comp_sensor_kinase"/>
</dbReference>